<evidence type="ECO:0000259" key="10">
    <source>
        <dbReference type="Pfam" id="PF23559"/>
    </source>
</evidence>
<dbReference type="InterPro" id="IPR027417">
    <property type="entry name" value="P-loop_NTPase"/>
</dbReference>
<comment type="caution">
    <text evidence="13">The sequence shown here is derived from an EMBL/GenBank/DDBJ whole genome shotgun (WGS) entry which is preliminary data.</text>
</comment>
<dbReference type="PANTHER" id="PTHR36766:SF73">
    <property type="entry name" value="NB-ARC DOMAIN-CONTAINING PROTEIN"/>
    <property type="match status" value="1"/>
</dbReference>
<dbReference type="Gene3D" id="3.40.50.300">
    <property type="entry name" value="P-loop containing nucleotide triphosphate hydrolases"/>
    <property type="match status" value="1"/>
</dbReference>
<evidence type="ECO:0000256" key="1">
    <source>
        <dbReference type="ARBA" id="ARBA00008894"/>
    </source>
</evidence>
<keyword evidence="6" id="KW-0067">ATP-binding</keyword>
<protein>
    <recommendedName>
        <fullName evidence="15">Disease resistance protein RGA3</fullName>
    </recommendedName>
</protein>
<dbReference type="InterPro" id="IPR032675">
    <property type="entry name" value="LRR_dom_sf"/>
</dbReference>
<dbReference type="SUPFAM" id="SSF52058">
    <property type="entry name" value="L domain-like"/>
    <property type="match status" value="3"/>
</dbReference>
<keyword evidence="2" id="KW-0433">Leucine-rich repeat</keyword>
<keyword evidence="7" id="KW-0175">Coiled coil</keyword>
<dbReference type="InterPro" id="IPR002182">
    <property type="entry name" value="NB-ARC"/>
</dbReference>
<dbReference type="Pfam" id="PF00931">
    <property type="entry name" value="NB-ARC"/>
    <property type="match status" value="1"/>
</dbReference>
<keyword evidence="14" id="KW-1185">Reference proteome</keyword>
<dbReference type="EMBL" id="CAJGYO010000015">
    <property type="protein sequence ID" value="CAD6269473.1"/>
    <property type="molecule type" value="Genomic_DNA"/>
</dbReference>
<evidence type="ECO:0000256" key="7">
    <source>
        <dbReference type="ARBA" id="ARBA00023054"/>
    </source>
</evidence>
<dbReference type="Pfam" id="PF23559">
    <property type="entry name" value="WHD_DRP"/>
    <property type="match status" value="1"/>
</dbReference>
<sequence>MALAGVGEALASVVLKVVLRKLGSAVGQQIKARWNLERDMEEIKSTMGMVQAVLRDAERRSVREEAVNLWLKMLKDAAYEISDMFDEFEVKLTKGKISSSVAKLTMGKKLKNMRKKLTRIAALRTQFAFNLDACSTDHEEIKKRQTTSKINRATIVGRQKEKDDIVTLLKSDEEQETLVIPIFGFGGIGKTTLAKLVFNDDRMQDFDLRVWVYVSPHFDLEMIGKSIISQFKQPVEGLDGQSVSNCLEETLGGRSCLIVLDDVWESNFFQLDNLRLMLSNFKEKSKIRIIVTTQTEEVARNIGTVTPYKLKPLSDDHCWTLFKHMAFQSGFSCREDKNALDKIGWDIAKKCQGVPMAVQAVGFMLRNKSVEEWRNVRDSDIWDGSSTTDMLPSLKLSYYQMTDYLKLCFSYCSVFPKGCEIHRGDLIQQWISLGFIPSSPGEHLTLEKIGENYVNELLGMSFLQYSRPTSLVTKEDTNNSMLLSMHDLIHDLARSVLGDELLFVDGKKGYTSRNGNHRYALVVNGTRQIDLCDYVPTKLRSLHIFDSAEIHPSLYSKPLRVLDLSMFSSGSFPASIGKLKQLRYLGARGLQHESVPEDVTSLSKLMYLNISGSSKISMLPDSVKALRSLLHLDLSGSCNLSSLPESFGDLINLSHLNLANCSLLKALPKSVNKLRSLLHLDLSGCCNLCSLPESFGDLENLSHLNLANCSLFKALPKSVNKLRSLVHLDLSGCCNLCSLPESFGDLTNLTDLNLGNCIHLNTLPDSVNKLRNLFRLDLSGCCNLCSLPESSGDLMNLSHLYLVNCSLLKTLPESVDKLKNLLHLDLSGCSSLCSLPESFGELINLSHLNLAKCTDLCSLPKSFGRLCELQYLNLSDCLRLGLWFDIDTLCCLTKLQYLNLSRCPSLGHIPESINNLKNLHTLDLSRCPWIERFPESLCGMASLKFLLIHECRPWLQQRVRESQLKNDVLMLPKFIVQRTDSGTSSNISRLQSVYPAELEIVCLENVTSIEEVDAVNLVGKSILSKLALAWTPAAERFLEDEALLQGLQPPENLMFIKVQGYMATSFSGWVMSMESCLLHLVCIEMIDLPRCEQLPVFGQLPNLERLILKRMPIFRKLGTEICGGSGAFKKLKEFTLVDLDTLEEWITKVPLNGEFMFPSLHKLDICGCPKLRLTPCLPRAIEWRIQASDEIIASQYDAGSPTSLTLSKLHVTSCQLQPNQWALLGFLPALEVLEISNYGLGKLPDGISFLVSLRSLKIEVSTDDPEEQFNWLLFLSAISGDREVVIFPLPQLTALENLEISFNNELQTWCKTHDRWTLQNAKNESSTFFERHLAMIQQKEEERPLSRYILRVKQQAEALSAVGQTLRDNLVIRCMLPHEDGYKCITNNKDRRALMHVLKMYGYVVDGSVTPINGVTLNDLYVRVVMHEGRQHGTGDQTVSAPTTPRHEWLAALGCSSPRGSAHYRCNSAPPSLFYSPGDKDDHRLHRSCSASSF</sequence>
<keyword evidence="4" id="KW-0547">Nucleotide-binding</keyword>
<gene>
    <name evidence="13" type="ORF">NCGR_LOCUS52777</name>
</gene>
<evidence type="ECO:0000256" key="3">
    <source>
        <dbReference type="ARBA" id="ARBA00022737"/>
    </source>
</evidence>
<proteinExistence type="inferred from homology"/>
<dbReference type="InterPro" id="IPR042197">
    <property type="entry name" value="Apaf_helical"/>
</dbReference>
<dbReference type="Gene3D" id="1.10.8.430">
    <property type="entry name" value="Helical domain of apoptotic protease-activating factors"/>
    <property type="match status" value="1"/>
</dbReference>
<evidence type="ECO:0000256" key="2">
    <source>
        <dbReference type="ARBA" id="ARBA00022614"/>
    </source>
</evidence>
<dbReference type="Pfam" id="PF00560">
    <property type="entry name" value="LRR_1"/>
    <property type="match status" value="2"/>
</dbReference>
<evidence type="ECO:0008006" key="15">
    <source>
        <dbReference type="Google" id="ProtNLM"/>
    </source>
</evidence>
<dbReference type="SUPFAM" id="SSF52540">
    <property type="entry name" value="P-loop containing nucleoside triphosphate hydrolases"/>
    <property type="match status" value="1"/>
</dbReference>
<evidence type="ECO:0000313" key="13">
    <source>
        <dbReference type="EMBL" id="CAD6269473.1"/>
    </source>
</evidence>
<dbReference type="InterPro" id="IPR001611">
    <property type="entry name" value="Leu-rich_rpt"/>
</dbReference>
<evidence type="ECO:0000313" key="14">
    <source>
        <dbReference type="Proteomes" id="UP000604825"/>
    </source>
</evidence>
<dbReference type="Gene3D" id="3.80.10.10">
    <property type="entry name" value="Ribonuclease Inhibitor"/>
    <property type="match status" value="5"/>
</dbReference>
<dbReference type="GO" id="GO:0005524">
    <property type="term" value="F:ATP binding"/>
    <property type="evidence" value="ECO:0007669"/>
    <property type="project" value="UniProtKB-KW"/>
</dbReference>
<reference evidence="13" key="1">
    <citation type="submission" date="2020-10" db="EMBL/GenBank/DDBJ databases">
        <authorList>
            <person name="Han B."/>
            <person name="Lu T."/>
            <person name="Zhao Q."/>
            <person name="Huang X."/>
            <person name="Zhao Y."/>
        </authorList>
    </citation>
    <scope>NUCLEOTIDE SEQUENCE</scope>
</reference>
<dbReference type="FunFam" id="1.10.10.10:FF:000322">
    <property type="entry name" value="Probable disease resistance protein At1g63360"/>
    <property type="match status" value="1"/>
</dbReference>
<dbReference type="PRINTS" id="PR00364">
    <property type="entry name" value="DISEASERSIST"/>
</dbReference>
<dbReference type="Pfam" id="PF18052">
    <property type="entry name" value="Rx_N"/>
    <property type="match status" value="1"/>
</dbReference>
<evidence type="ECO:0000256" key="4">
    <source>
        <dbReference type="ARBA" id="ARBA00022741"/>
    </source>
</evidence>
<name>A0A811RHI5_9POAL</name>
<keyword evidence="3" id="KW-0677">Repeat</keyword>
<dbReference type="OrthoDB" id="777601at2759"/>
<evidence type="ECO:0000259" key="12">
    <source>
        <dbReference type="Pfam" id="PF25019"/>
    </source>
</evidence>
<feature type="domain" description="NB-ARC" evidence="8">
    <location>
        <begin position="160"/>
        <end position="328"/>
    </location>
</feature>
<organism evidence="13 14">
    <name type="scientific">Miscanthus lutarioriparius</name>
    <dbReference type="NCBI Taxonomy" id="422564"/>
    <lineage>
        <taxon>Eukaryota</taxon>
        <taxon>Viridiplantae</taxon>
        <taxon>Streptophyta</taxon>
        <taxon>Embryophyta</taxon>
        <taxon>Tracheophyta</taxon>
        <taxon>Spermatophyta</taxon>
        <taxon>Magnoliopsida</taxon>
        <taxon>Liliopsida</taxon>
        <taxon>Poales</taxon>
        <taxon>Poaceae</taxon>
        <taxon>PACMAD clade</taxon>
        <taxon>Panicoideae</taxon>
        <taxon>Andropogonodae</taxon>
        <taxon>Andropogoneae</taxon>
        <taxon>Saccharinae</taxon>
        <taxon>Miscanthus</taxon>
    </lineage>
</organism>
<dbReference type="GO" id="GO:0042742">
    <property type="term" value="P:defense response to bacterium"/>
    <property type="evidence" value="ECO:0007669"/>
    <property type="project" value="UniProtKB-ARBA"/>
</dbReference>
<dbReference type="GO" id="GO:0043531">
    <property type="term" value="F:ADP binding"/>
    <property type="evidence" value="ECO:0007669"/>
    <property type="project" value="InterPro"/>
</dbReference>
<feature type="domain" description="Disease resistance R13L4/SHOC-2-like LRR" evidence="11">
    <location>
        <begin position="538"/>
        <end position="661"/>
    </location>
</feature>
<comment type="similarity">
    <text evidence="1">Belongs to the disease resistance NB-LRR family.</text>
</comment>
<feature type="domain" description="Disease resistance N-terminal" evidence="9">
    <location>
        <begin position="14"/>
        <end position="101"/>
    </location>
</feature>
<keyword evidence="5" id="KW-0611">Plant defense</keyword>
<dbReference type="Pfam" id="PF25019">
    <property type="entry name" value="LRR_R13L1-DRL21"/>
    <property type="match status" value="1"/>
</dbReference>
<accession>A0A811RHI5</accession>
<dbReference type="Gene3D" id="1.20.5.4130">
    <property type="match status" value="1"/>
</dbReference>
<evidence type="ECO:0000259" key="11">
    <source>
        <dbReference type="Pfam" id="PF23598"/>
    </source>
</evidence>
<dbReference type="Pfam" id="PF23598">
    <property type="entry name" value="LRR_14"/>
    <property type="match status" value="1"/>
</dbReference>
<dbReference type="Proteomes" id="UP000604825">
    <property type="component" value="Unassembled WGS sequence"/>
</dbReference>
<dbReference type="InterPro" id="IPR041118">
    <property type="entry name" value="Rx_N"/>
</dbReference>
<dbReference type="InterPro" id="IPR036388">
    <property type="entry name" value="WH-like_DNA-bd_sf"/>
</dbReference>
<evidence type="ECO:0000259" key="9">
    <source>
        <dbReference type="Pfam" id="PF18052"/>
    </source>
</evidence>
<dbReference type="PANTHER" id="PTHR36766">
    <property type="entry name" value="PLANT BROAD-SPECTRUM MILDEW RESISTANCE PROTEIN RPW8"/>
    <property type="match status" value="1"/>
</dbReference>
<dbReference type="Gene3D" id="1.10.10.10">
    <property type="entry name" value="Winged helix-like DNA-binding domain superfamily/Winged helix DNA-binding domain"/>
    <property type="match status" value="1"/>
</dbReference>
<feature type="domain" description="Disease resistance protein winged helix" evidence="10">
    <location>
        <begin position="414"/>
        <end position="493"/>
    </location>
</feature>
<dbReference type="GO" id="GO:0009626">
    <property type="term" value="P:plant-type hypersensitive response"/>
    <property type="evidence" value="ECO:0007669"/>
    <property type="project" value="UniProtKB-ARBA"/>
</dbReference>
<evidence type="ECO:0000259" key="8">
    <source>
        <dbReference type="Pfam" id="PF00931"/>
    </source>
</evidence>
<feature type="domain" description="R13L1/DRL21-like LRR repeat region" evidence="12">
    <location>
        <begin position="996"/>
        <end position="1111"/>
    </location>
</feature>
<dbReference type="InterPro" id="IPR056789">
    <property type="entry name" value="LRR_R13L1-DRL21"/>
</dbReference>
<dbReference type="InterPro" id="IPR055414">
    <property type="entry name" value="LRR_R13L4/SHOC2-like"/>
</dbReference>
<dbReference type="InterPro" id="IPR058922">
    <property type="entry name" value="WHD_DRP"/>
</dbReference>
<evidence type="ECO:0000256" key="6">
    <source>
        <dbReference type="ARBA" id="ARBA00022840"/>
    </source>
</evidence>
<dbReference type="GO" id="GO:0002758">
    <property type="term" value="P:innate immune response-activating signaling pathway"/>
    <property type="evidence" value="ECO:0007669"/>
    <property type="project" value="UniProtKB-ARBA"/>
</dbReference>
<evidence type="ECO:0000256" key="5">
    <source>
        <dbReference type="ARBA" id="ARBA00022821"/>
    </source>
</evidence>